<feature type="chain" id="PRO_5044765752" description="Pectinesterase inhibitor domain-containing protein" evidence="4">
    <location>
        <begin position="25"/>
        <end position="183"/>
    </location>
</feature>
<dbReference type="AlphaFoldDB" id="A0ABC8VIA8"/>
<reference evidence="6" key="1">
    <citation type="submission" date="2024-10" db="EMBL/GenBank/DDBJ databases">
        <authorList>
            <person name="Ryan C."/>
        </authorList>
    </citation>
    <scope>NUCLEOTIDE SEQUENCE [LARGE SCALE GENOMIC DNA]</scope>
</reference>
<dbReference type="Proteomes" id="UP001497457">
    <property type="component" value="Chromosome 10rd"/>
</dbReference>
<name>A0ABC8VIA8_9POAL</name>
<dbReference type="SMART" id="SM00856">
    <property type="entry name" value="PMEI"/>
    <property type="match status" value="1"/>
</dbReference>
<dbReference type="Gene3D" id="1.20.140.40">
    <property type="entry name" value="Invertase/pectin methylesterase inhibitor family protein"/>
    <property type="match status" value="1"/>
</dbReference>
<gene>
    <name evidence="6" type="ORF">URODEC1_LOCUS3661</name>
</gene>
<dbReference type="NCBIfam" id="TIGR01614">
    <property type="entry name" value="PME_inhib"/>
    <property type="match status" value="1"/>
</dbReference>
<evidence type="ECO:0000256" key="4">
    <source>
        <dbReference type="SAM" id="SignalP"/>
    </source>
</evidence>
<protein>
    <recommendedName>
        <fullName evidence="5">Pectinesterase inhibitor domain-containing protein</fullName>
    </recommendedName>
</protein>
<keyword evidence="7" id="KW-1185">Reference proteome</keyword>
<evidence type="ECO:0000313" key="7">
    <source>
        <dbReference type="Proteomes" id="UP001497457"/>
    </source>
</evidence>
<comment type="similarity">
    <text evidence="3">Belongs to the PMEI family.</text>
</comment>
<dbReference type="SUPFAM" id="SSF101148">
    <property type="entry name" value="Plant invertase/pectin methylesterase inhibitor"/>
    <property type="match status" value="1"/>
</dbReference>
<organism evidence="6 7">
    <name type="scientific">Urochloa decumbens</name>
    <dbReference type="NCBI Taxonomy" id="240449"/>
    <lineage>
        <taxon>Eukaryota</taxon>
        <taxon>Viridiplantae</taxon>
        <taxon>Streptophyta</taxon>
        <taxon>Embryophyta</taxon>
        <taxon>Tracheophyta</taxon>
        <taxon>Spermatophyta</taxon>
        <taxon>Magnoliopsida</taxon>
        <taxon>Liliopsida</taxon>
        <taxon>Poales</taxon>
        <taxon>Poaceae</taxon>
        <taxon>PACMAD clade</taxon>
        <taxon>Panicoideae</taxon>
        <taxon>Panicodae</taxon>
        <taxon>Paniceae</taxon>
        <taxon>Melinidinae</taxon>
        <taxon>Urochloa</taxon>
    </lineage>
</organism>
<sequence length="183" mass="18642">MRTSLPGAPLPLVLALSLAAAALCCFDAAATDAVADSCNAIRDFVNVSFCVSRLGAVPGAAAADRHGHLLMAADLAVASGASAGDAAARMERAESDPAVRDALHACGFLYGMSSVPALRIMRRYAAARSWDAAHAVFMLALQAGTDCDAALGSSAGRTMAAANHEFDQLATMATALLNTFSAR</sequence>
<dbReference type="InterPro" id="IPR006501">
    <property type="entry name" value="Pectinesterase_inhib_dom"/>
</dbReference>
<dbReference type="Pfam" id="PF04043">
    <property type="entry name" value="PMEI"/>
    <property type="match status" value="1"/>
</dbReference>
<feature type="domain" description="Pectinesterase inhibitor" evidence="5">
    <location>
        <begin position="29"/>
        <end position="176"/>
    </location>
</feature>
<dbReference type="EMBL" id="OZ075120">
    <property type="protein sequence ID" value="CAL4891202.1"/>
    <property type="molecule type" value="Genomic_DNA"/>
</dbReference>
<evidence type="ECO:0000256" key="1">
    <source>
        <dbReference type="ARBA" id="ARBA00022729"/>
    </source>
</evidence>
<evidence type="ECO:0000259" key="5">
    <source>
        <dbReference type="SMART" id="SM00856"/>
    </source>
</evidence>
<dbReference type="InterPro" id="IPR035513">
    <property type="entry name" value="Invertase/methylesterase_inhib"/>
</dbReference>
<feature type="signal peptide" evidence="4">
    <location>
        <begin position="1"/>
        <end position="24"/>
    </location>
</feature>
<keyword evidence="2" id="KW-1015">Disulfide bond</keyword>
<evidence type="ECO:0000256" key="2">
    <source>
        <dbReference type="ARBA" id="ARBA00023157"/>
    </source>
</evidence>
<dbReference type="PANTHER" id="PTHR35357:SF4">
    <property type="entry name" value="PECTINESTERASE INHIBITOR DOMAIN CONTAINING PROTEIN"/>
    <property type="match status" value="1"/>
</dbReference>
<evidence type="ECO:0000313" key="6">
    <source>
        <dbReference type="EMBL" id="CAL4891202.1"/>
    </source>
</evidence>
<dbReference type="PANTHER" id="PTHR35357">
    <property type="entry name" value="OS02G0537100 PROTEIN"/>
    <property type="match status" value="1"/>
</dbReference>
<evidence type="ECO:0000256" key="3">
    <source>
        <dbReference type="ARBA" id="ARBA00038471"/>
    </source>
</evidence>
<keyword evidence="1 4" id="KW-0732">Signal</keyword>
<proteinExistence type="inferred from homology"/>
<accession>A0ABC8VIA8</accession>